<dbReference type="Pfam" id="PF00436">
    <property type="entry name" value="SSB"/>
    <property type="match status" value="1"/>
</dbReference>
<dbReference type="RefSeq" id="WP_193921768.1">
    <property type="nucleotide sequence ID" value="NZ_JADEWL010000053.1"/>
</dbReference>
<dbReference type="Proteomes" id="UP000620559">
    <property type="component" value="Unassembled WGS sequence"/>
</dbReference>
<dbReference type="InterPro" id="IPR000424">
    <property type="entry name" value="Primosome_PriB/ssb"/>
</dbReference>
<proteinExistence type="predicted"/>
<dbReference type="SUPFAM" id="SSF50249">
    <property type="entry name" value="Nucleic acid-binding proteins"/>
    <property type="match status" value="1"/>
</dbReference>
<evidence type="ECO:0000313" key="4">
    <source>
        <dbReference type="EMBL" id="MBE9214217.1"/>
    </source>
</evidence>
<keyword evidence="1 2" id="KW-0238">DNA-binding</keyword>
<name>A0A8J7F3B0_9CYAN</name>
<feature type="compositionally biased region" description="Polar residues" evidence="3">
    <location>
        <begin position="139"/>
        <end position="151"/>
    </location>
</feature>
<dbReference type="PROSITE" id="PS50935">
    <property type="entry name" value="SSB"/>
    <property type="match status" value="1"/>
</dbReference>
<comment type="caution">
    <text evidence="4">The sequence shown here is derived from an EMBL/GenBank/DDBJ whole genome shotgun (WGS) entry which is preliminary data.</text>
</comment>
<protein>
    <submittedName>
        <fullName evidence="4">Single-stranded DNA-binding protein</fullName>
    </submittedName>
</protein>
<dbReference type="AlphaFoldDB" id="A0A8J7F3B0"/>
<dbReference type="EMBL" id="JADEWL010000053">
    <property type="protein sequence ID" value="MBE9214217.1"/>
    <property type="molecule type" value="Genomic_DNA"/>
</dbReference>
<evidence type="ECO:0000256" key="2">
    <source>
        <dbReference type="PROSITE-ProRule" id="PRU00252"/>
    </source>
</evidence>
<feature type="region of interest" description="Disordered" evidence="3">
    <location>
        <begin position="130"/>
        <end position="189"/>
    </location>
</feature>
<keyword evidence="5" id="KW-1185">Reference proteome</keyword>
<feature type="compositionally biased region" description="Pro residues" evidence="3">
    <location>
        <begin position="152"/>
        <end position="163"/>
    </location>
</feature>
<evidence type="ECO:0000256" key="3">
    <source>
        <dbReference type="SAM" id="MobiDB-lite"/>
    </source>
</evidence>
<organism evidence="4 5">
    <name type="scientific">Plectonema cf. radiosum LEGE 06105</name>
    <dbReference type="NCBI Taxonomy" id="945769"/>
    <lineage>
        <taxon>Bacteria</taxon>
        <taxon>Bacillati</taxon>
        <taxon>Cyanobacteriota</taxon>
        <taxon>Cyanophyceae</taxon>
        <taxon>Oscillatoriophycideae</taxon>
        <taxon>Oscillatoriales</taxon>
        <taxon>Microcoleaceae</taxon>
        <taxon>Plectonema</taxon>
    </lineage>
</organism>
<evidence type="ECO:0000256" key="1">
    <source>
        <dbReference type="ARBA" id="ARBA00023125"/>
    </source>
</evidence>
<gene>
    <name evidence="4" type="ORF">IQ247_16340</name>
</gene>
<dbReference type="CDD" id="cd04496">
    <property type="entry name" value="SSB_OBF"/>
    <property type="match status" value="1"/>
</dbReference>
<dbReference type="GO" id="GO:0003697">
    <property type="term" value="F:single-stranded DNA binding"/>
    <property type="evidence" value="ECO:0007669"/>
    <property type="project" value="InterPro"/>
</dbReference>
<dbReference type="Gene3D" id="2.40.50.140">
    <property type="entry name" value="Nucleic acid-binding proteins"/>
    <property type="match status" value="1"/>
</dbReference>
<reference evidence="4" key="1">
    <citation type="submission" date="2020-10" db="EMBL/GenBank/DDBJ databases">
        <authorList>
            <person name="Castelo-Branco R."/>
            <person name="Eusebio N."/>
            <person name="Adriana R."/>
            <person name="Vieira A."/>
            <person name="Brugerolle De Fraissinette N."/>
            <person name="Rezende De Castro R."/>
            <person name="Schneider M.P."/>
            <person name="Vasconcelos V."/>
            <person name="Leao P.N."/>
        </authorList>
    </citation>
    <scope>NUCLEOTIDE SEQUENCE</scope>
    <source>
        <strain evidence="4">LEGE 06105</strain>
    </source>
</reference>
<accession>A0A8J7F3B0</accession>
<sequence>MNSCVLMAEIIQEPELRYTAENQLEITEMLVQFGGLRENDPPANLKVVGWGNLAKEIQQNYHIGDRVILIGRLNMNTIERPEGFKEKRAEMTVQQIQHLGTGFEMNSTGDNSLSGEFPINGMQTQQTQTIPITTPQPSPVATTTIPINKVNTPPPQSIQPQPAPQTDNYEPSSYPAKVQEDIPEDEIPF</sequence>
<evidence type="ECO:0000313" key="5">
    <source>
        <dbReference type="Proteomes" id="UP000620559"/>
    </source>
</evidence>
<dbReference type="InterPro" id="IPR012340">
    <property type="entry name" value="NA-bd_OB-fold"/>
</dbReference>